<dbReference type="Pfam" id="PF03625">
    <property type="entry name" value="DUF302"/>
    <property type="match status" value="1"/>
</dbReference>
<accession>A0A0C3SCZ6</accession>
<dbReference type="AlphaFoldDB" id="A0A0C3SCZ6"/>
<dbReference type="InterPro" id="IPR035923">
    <property type="entry name" value="TT1751-like_sf"/>
</dbReference>
<dbReference type="SUPFAM" id="SSF103247">
    <property type="entry name" value="TT1751-like"/>
    <property type="match status" value="1"/>
</dbReference>
<protein>
    <recommendedName>
        <fullName evidence="1">DUF302 domain-containing protein</fullName>
    </recommendedName>
</protein>
<dbReference type="Proteomes" id="UP000053257">
    <property type="component" value="Unassembled WGS sequence"/>
</dbReference>
<name>A0A0C3SCZ6_PHLG1</name>
<dbReference type="InterPro" id="IPR005180">
    <property type="entry name" value="DUF302"/>
</dbReference>
<reference evidence="2 3" key="1">
    <citation type="journal article" date="2014" name="PLoS Genet.">
        <title>Analysis of the Phlebiopsis gigantea genome, transcriptome and secretome provides insight into its pioneer colonization strategies of wood.</title>
        <authorList>
            <person name="Hori C."/>
            <person name="Ishida T."/>
            <person name="Igarashi K."/>
            <person name="Samejima M."/>
            <person name="Suzuki H."/>
            <person name="Master E."/>
            <person name="Ferreira P."/>
            <person name="Ruiz-Duenas F.J."/>
            <person name="Held B."/>
            <person name="Canessa P."/>
            <person name="Larrondo L.F."/>
            <person name="Schmoll M."/>
            <person name="Druzhinina I.S."/>
            <person name="Kubicek C.P."/>
            <person name="Gaskell J.A."/>
            <person name="Kersten P."/>
            <person name="St John F."/>
            <person name="Glasner J."/>
            <person name="Sabat G."/>
            <person name="Splinter BonDurant S."/>
            <person name="Syed K."/>
            <person name="Yadav J."/>
            <person name="Mgbeahuruike A.C."/>
            <person name="Kovalchuk A."/>
            <person name="Asiegbu F.O."/>
            <person name="Lackner G."/>
            <person name="Hoffmeister D."/>
            <person name="Rencoret J."/>
            <person name="Gutierrez A."/>
            <person name="Sun H."/>
            <person name="Lindquist E."/>
            <person name="Barry K."/>
            <person name="Riley R."/>
            <person name="Grigoriev I.V."/>
            <person name="Henrissat B."/>
            <person name="Kues U."/>
            <person name="Berka R.M."/>
            <person name="Martinez A.T."/>
            <person name="Covert S.F."/>
            <person name="Blanchette R.A."/>
            <person name="Cullen D."/>
        </authorList>
    </citation>
    <scope>NUCLEOTIDE SEQUENCE [LARGE SCALE GENOMIC DNA]</scope>
    <source>
        <strain evidence="2 3">11061_1 CR5-6</strain>
    </source>
</reference>
<evidence type="ECO:0000259" key="1">
    <source>
        <dbReference type="Pfam" id="PF03625"/>
    </source>
</evidence>
<dbReference type="CDD" id="cd14797">
    <property type="entry name" value="DUF302"/>
    <property type="match status" value="1"/>
</dbReference>
<dbReference type="HOGENOM" id="CLU_105954_0_0_1"/>
<keyword evidence="3" id="KW-1185">Reference proteome</keyword>
<feature type="domain" description="DUF302" evidence="1">
    <location>
        <begin position="89"/>
        <end position="140"/>
    </location>
</feature>
<organism evidence="2 3">
    <name type="scientific">Phlebiopsis gigantea (strain 11061_1 CR5-6)</name>
    <name type="common">White-rot fungus</name>
    <name type="synonym">Peniophora gigantea</name>
    <dbReference type="NCBI Taxonomy" id="745531"/>
    <lineage>
        <taxon>Eukaryota</taxon>
        <taxon>Fungi</taxon>
        <taxon>Dikarya</taxon>
        <taxon>Basidiomycota</taxon>
        <taxon>Agaricomycotina</taxon>
        <taxon>Agaricomycetes</taxon>
        <taxon>Polyporales</taxon>
        <taxon>Phanerochaetaceae</taxon>
        <taxon>Phlebiopsis</taxon>
    </lineage>
</organism>
<evidence type="ECO:0000313" key="3">
    <source>
        <dbReference type="Proteomes" id="UP000053257"/>
    </source>
</evidence>
<sequence length="181" mass="20483">MSVTTKIDTYVARRAVLTSPKPIEAVLAKLNQELNKEKEGQVAVTLATATSRAEIDSKFAELYEGERDFVYVVETPRSHSQWMNVYYDGEQSFEKAYTFVLGNPLLAKEMLKRDMSVGLYVPPKVLVQEIVGGGTKIVYELPTSWFAEQGSDMVREHAQVVETKLEQLFIRILTPLNVSKY</sequence>
<gene>
    <name evidence="2" type="ORF">PHLGIDRAFT_99994</name>
</gene>
<dbReference type="EMBL" id="KN840447">
    <property type="protein sequence ID" value="KIP11357.1"/>
    <property type="molecule type" value="Genomic_DNA"/>
</dbReference>
<proteinExistence type="predicted"/>
<evidence type="ECO:0000313" key="2">
    <source>
        <dbReference type="EMBL" id="KIP11357.1"/>
    </source>
</evidence>
<dbReference type="Gene3D" id="3.30.310.70">
    <property type="entry name" value="TT1751-like domain"/>
    <property type="match status" value="1"/>
</dbReference>
<dbReference type="OrthoDB" id="5190258at2759"/>